<dbReference type="KEGG" id="lsp:Bsph_3409"/>
<name>B1HRC1_LYSSC</name>
<dbReference type="HOGENOM" id="CLU_3345502_0_0_9"/>
<dbReference type="AlphaFoldDB" id="B1HRC1"/>
<sequence>MTVAARHKTKIQIHHGWHSFLAKENIIIMHKQKGNGS</sequence>
<proteinExistence type="predicted"/>
<dbReference type="EnsemblBacteria" id="ACA40901">
    <property type="protein sequence ID" value="ACA40901"/>
    <property type="gene ID" value="Bsph_3409"/>
</dbReference>
<protein>
    <submittedName>
        <fullName evidence="1">Uncharacterized protein</fullName>
    </submittedName>
</protein>
<gene>
    <name evidence="1" type="ordered locus">Bsph_3409</name>
</gene>
<reference evidence="1 2" key="1">
    <citation type="journal article" date="2008" name="J. Bacteriol.">
        <title>Complete genome sequence of the mosquitocidal bacterium Bacillus sphaericus C3-41 and comparison with those of closely related Bacillus species.</title>
        <authorList>
            <person name="Hu X."/>
            <person name="Fan W."/>
            <person name="Han B."/>
            <person name="Liu H."/>
            <person name="Zheng D."/>
            <person name="Li Q."/>
            <person name="Dong W."/>
            <person name="Yan J."/>
            <person name="Gao M."/>
            <person name="Berry C."/>
            <person name="Yuan Z."/>
        </authorList>
    </citation>
    <scope>NUCLEOTIDE SEQUENCE [LARGE SCALE GENOMIC DNA]</scope>
    <source>
        <strain evidence="1 2">C3-41</strain>
    </source>
</reference>
<organism evidence="1 2">
    <name type="scientific">Lysinibacillus sphaericus (strain C3-41)</name>
    <dbReference type="NCBI Taxonomy" id="444177"/>
    <lineage>
        <taxon>Bacteria</taxon>
        <taxon>Bacillati</taxon>
        <taxon>Bacillota</taxon>
        <taxon>Bacilli</taxon>
        <taxon>Bacillales</taxon>
        <taxon>Bacillaceae</taxon>
        <taxon>Lysinibacillus</taxon>
    </lineage>
</organism>
<dbReference type="EMBL" id="CP000817">
    <property type="protein sequence ID" value="ACA40901.1"/>
    <property type="molecule type" value="Genomic_DNA"/>
</dbReference>
<dbReference type="Proteomes" id="UP000002164">
    <property type="component" value="Chromosome"/>
</dbReference>
<evidence type="ECO:0000313" key="2">
    <source>
        <dbReference type="Proteomes" id="UP000002164"/>
    </source>
</evidence>
<accession>B1HRC1</accession>
<evidence type="ECO:0000313" key="1">
    <source>
        <dbReference type="EMBL" id="ACA40901.1"/>
    </source>
</evidence>